<feature type="transmembrane region" description="Helical" evidence="2">
    <location>
        <begin position="262"/>
        <end position="281"/>
    </location>
</feature>
<feature type="transmembrane region" description="Helical" evidence="2">
    <location>
        <begin position="480"/>
        <end position="500"/>
    </location>
</feature>
<keyword evidence="2" id="KW-0472">Membrane</keyword>
<feature type="transmembrane region" description="Helical" evidence="2">
    <location>
        <begin position="301"/>
        <end position="322"/>
    </location>
</feature>
<keyword evidence="2" id="KW-0812">Transmembrane</keyword>
<feature type="transmembrane region" description="Helical" evidence="2">
    <location>
        <begin position="456"/>
        <end position="474"/>
    </location>
</feature>
<dbReference type="AlphaFoldDB" id="A0A6A4H0H0"/>
<feature type="transmembrane region" description="Helical" evidence="2">
    <location>
        <begin position="648"/>
        <end position="670"/>
    </location>
</feature>
<evidence type="ECO:0000256" key="1">
    <source>
        <dbReference type="SAM" id="MobiDB-lite"/>
    </source>
</evidence>
<feature type="region of interest" description="Disordered" evidence="1">
    <location>
        <begin position="1"/>
        <end position="86"/>
    </location>
</feature>
<feature type="compositionally biased region" description="Acidic residues" evidence="1">
    <location>
        <begin position="75"/>
        <end position="85"/>
    </location>
</feature>
<reference evidence="3" key="1">
    <citation type="journal article" date="2019" name="Environ. Microbiol.">
        <title>Fungal ecological strategies reflected in gene transcription - a case study of two litter decomposers.</title>
        <authorList>
            <person name="Barbi F."/>
            <person name="Kohler A."/>
            <person name="Barry K."/>
            <person name="Baskaran P."/>
            <person name="Daum C."/>
            <person name="Fauchery L."/>
            <person name="Ihrmark K."/>
            <person name="Kuo A."/>
            <person name="LaButti K."/>
            <person name="Lipzen A."/>
            <person name="Morin E."/>
            <person name="Grigoriev I.V."/>
            <person name="Henrissat B."/>
            <person name="Lindahl B."/>
            <person name="Martin F."/>
        </authorList>
    </citation>
    <scope>NUCLEOTIDE SEQUENCE</scope>
    <source>
        <strain evidence="3">JB14</strain>
    </source>
</reference>
<gene>
    <name evidence="3" type="ORF">BT96DRAFT_1024036</name>
</gene>
<protein>
    <recommendedName>
        <fullName evidence="5">Amino acid transporter transmembrane domain-containing protein</fullName>
    </recommendedName>
</protein>
<feature type="transmembrane region" description="Helical" evidence="2">
    <location>
        <begin position="191"/>
        <end position="212"/>
    </location>
</feature>
<dbReference type="Proteomes" id="UP000799118">
    <property type="component" value="Unassembled WGS sequence"/>
</dbReference>
<dbReference type="OrthoDB" id="3259324at2759"/>
<evidence type="ECO:0000256" key="2">
    <source>
        <dbReference type="SAM" id="Phobius"/>
    </source>
</evidence>
<accession>A0A6A4H0H0</accession>
<feature type="compositionally biased region" description="Low complexity" evidence="1">
    <location>
        <begin position="574"/>
        <end position="595"/>
    </location>
</feature>
<feature type="compositionally biased region" description="Polar residues" evidence="1">
    <location>
        <begin position="41"/>
        <end position="51"/>
    </location>
</feature>
<evidence type="ECO:0008006" key="5">
    <source>
        <dbReference type="Google" id="ProtNLM"/>
    </source>
</evidence>
<feature type="compositionally biased region" description="Low complexity" evidence="1">
    <location>
        <begin position="538"/>
        <end position="566"/>
    </location>
</feature>
<feature type="transmembrane region" description="Helical" evidence="2">
    <location>
        <begin position="129"/>
        <end position="148"/>
    </location>
</feature>
<evidence type="ECO:0000313" key="3">
    <source>
        <dbReference type="EMBL" id="KAE9391561.1"/>
    </source>
</evidence>
<organism evidence="3 4">
    <name type="scientific">Gymnopus androsaceus JB14</name>
    <dbReference type="NCBI Taxonomy" id="1447944"/>
    <lineage>
        <taxon>Eukaryota</taxon>
        <taxon>Fungi</taxon>
        <taxon>Dikarya</taxon>
        <taxon>Basidiomycota</taxon>
        <taxon>Agaricomycotina</taxon>
        <taxon>Agaricomycetes</taxon>
        <taxon>Agaricomycetidae</taxon>
        <taxon>Agaricales</taxon>
        <taxon>Marasmiineae</taxon>
        <taxon>Omphalotaceae</taxon>
        <taxon>Gymnopus</taxon>
    </lineage>
</organism>
<proteinExistence type="predicted"/>
<feature type="transmembrane region" description="Helical" evidence="2">
    <location>
        <begin position="415"/>
        <end position="435"/>
    </location>
</feature>
<keyword evidence="4" id="KW-1185">Reference proteome</keyword>
<sequence length="677" mass="72664">MTDIPRPHILISTTSGSSSSSLSDVESQSPPGPRRPHNYSPILSTLDSSSALILVHDDSDNENDDEQSRSPISENSEDDEEEDSSENYLTRPYVHPLSPSTVFLHLFSPYLKLGAILLPANSARMPLKLTLPALLVFAVLAAFARQIWYMLSRYLRKGDLEDVLVDALAFSKSNSSRSGSRRARREWARGVVRTVVRGVLGVFRVLLASVYLSLGSRLMRKTLSETETETSLLILLLILAIVLYFLIPPFTGGKGLGSKRVVYATWASVVCYVLWFFSVVYVYVHGAGDGDNQDEGMGMGILWQAITIIAFTFTSSSTLTLYTCLKAGTRTRNGTTALTSKSSSKLSRACSPRSFKTLSIISVSLAVCFTFPLLIISNSGAGGQGNETQRNPTPALLQDPDPTDPTTIIHRLTPFIHALSALTLLLGIPSVMATAPPVPPLPERVRRSRVGSSIPISFSKTILWVVVVLLAVIPRKGARVFGDIVIVCALGGTYFVPALVHITTHFFKKPLSIIMPTLPTLNLNMTFSSVLPPVPLPSSSSAEPGPASASVALPSSAEPVPSESGSFPASNGHLSSSASAPAPLPLSQAPPQTLSGPPSSFPASISYTPWSSSPWWSDSSPSGLDSSSDPLLQRKELMLQRAQFGRRVMWDVGVWVLLVPVGGGGVGWGVGRVVGAW</sequence>
<keyword evidence="2" id="KW-1133">Transmembrane helix</keyword>
<feature type="region of interest" description="Disordered" evidence="1">
    <location>
        <begin position="538"/>
        <end position="599"/>
    </location>
</feature>
<feature type="compositionally biased region" description="Low complexity" evidence="1">
    <location>
        <begin position="12"/>
        <end position="29"/>
    </location>
</feature>
<feature type="transmembrane region" description="Helical" evidence="2">
    <location>
        <begin position="232"/>
        <end position="250"/>
    </location>
</feature>
<evidence type="ECO:0000313" key="4">
    <source>
        <dbReference type="Proteomes" id="UP000799118"/>
    </source>
</evidence>
<dbReference type="EMBL" id="ML769620">
    <property type="protein sequence ID" value="KAE9391561.1"/>
    <property type="molecule type" value="Genomic_DNA"/>
</dbReference>
<name>A0A6A4H0H0_9AGAR</name>